<keyword evidence="9" id="KW-0479">Metal-binding</keyword>
<dbReference type="EMBL" id="LRGB01000868">
    <property type="protein sequence ID" value="KZS15572.1"/>
    <property type="molecule type" value="Genomic_DNA"/>
</dbReference>
<dbReference type="NCBIfam" id="TIGR00335">
    <property type="entry name" value="primase_sml"/>
    <property type="match status" value="1"/>
</dbReference>
<keyword evidence="7" id="KW-0548">Nucleotidyltransferase</keyword>
<evidence type="ECO:0000313" key="14">
    <source>
        <dbReference type="Proteomes" id="UP000076858"/>
    </source>
</evidence>
<protein>
    <recommendedName>
        <fullName evidence="12">DNA primase</fullName>
        <ecNumber evidence="12">2.7.7.-</ecNumber>
    </recommendedName>
</protein>
<proteinExistence type="inferred from homology"/>
<dbReference type="Pfam" id="PF01896">
    <property type="entry name" value="DNA_primase_S"/>
    <property type="match status" value="1"/>
</dbReference>
<dbReference type="GO" id="GO:0005658">
    <property type="term" value="C:alpha DNA polymerase:primase complex"/>
    <property type="evidence" value="ECO:0007669"/>
    <property type="project" value="UniProtKB-ARBA"/>
</dbReference>
<comment type="similarity">
    <text evidence="3 12">Belongs to the eukaryotic-type primase small subunit family.</text>
</comment>
<dbReference type="SUPFAM" id="SSF56747">
    <property type="entry name" value="Prim-pol domain"/>
    <property type="match status" value="1"/>
</dbReference>
<evidence type="ECO:0000313" key="13">
    <source>
        <dbReference type="EMBL" id="KZS15572.1"/>
    </source>
</evidence>
<dbReference type="InterPro" id="IPR014052">
    <property type="entry name" value="DNA_primase_ssu_euk/arc"/>
</dbReference>
<dbReference type="InterPro" id="IPR002755">
    <property type="entry name" value="DNA_primase_S"/>
</dbReference>
<evidence type="ECO:0000256" key="2">
    <source>
        <dbReference type="ARBA" id="ARBA00001946"/>
    </source>
</evidence>
<evidence type="ECO:0000256" key="6">
    <source>
        <dbReference type="ARBA" id="ARBA00022679"/>
    </source>
</evidence>
<evidence type="ECO:0000256" key="11">
    <source>
        <dbReference type="ARBA" id="ARBA00023163"/>
    </source>
</evidence>
<comment type="cofactor">
    <cofactor evidence="1">
        <name>Mn(2+)</name>
        <dbReference type="ChEBI" id="CHEBI:29035"/>
    </cofactor>
</comment>
<dbReference type="GO" id="GO:0006269">
    <property type="term" value="P:DNA replication, synthesis of primer"/>
    <property type="evidence" value="ECO:0007669"/>
    <property type="project" value="UniProtKB-KW"/>
</dbReference>
<dbReference type="STRING" id="35525.A0A0N8CZE9"/>
<dbReference type="EC" id="2.7.7.-" evidence="12"/>
<keyword evidence="14" id="KW-1185">Reference proteome</keyword>
<evidence type="ECO:0000256" key="7">
    <source>
        <dbReference type="ARBA" id="ARBA00022695"/>
    </source>
</evidence>
<dbReference type="AlphaFoldDB" id="A0A0N8CZE9"/>
<evidence type="ECO:0000256" key="5">
    <source>
        <dbReference type="ARBA" id="ARBA00022515"/>
    </source>
</evidence>
<name>A0A0N8CZE9_9CRUS</name>
<comment type="cofactor">
    <cofactor evidence="2">
        <name>Mg(2+)</name>
        <dbReference type="ChEBI" id="CHEBI:18420"/>
    </cofactor>
</comment>
<dbReference type="FunFam" id="3.90.920.10:FF:000001">
    <property type="entry name" value="DNA primase"/>
    <property type="match status" value="1"/>
</dbReference>
<evidence type="ECO:0000256" key="12">
    <source>
        <dbReference type="RuleBase" id="RU003514"/>
    </source>
</evidence>
<evidence type="ECO:0000256" key="10">
    <source>
        <dbReference type="ARBA" id="ARBA00022833"/>
    </source>
</evidence>
<dbReference type="GO" id="GO:0046872">
    <property type="term" value="F:metal ion binding"/>
    <property type="evidence" value="ECO:0007669"/>
    <property type="project" value="UniProtKB-KW"/>
</dbReference>
<evidence type="ECO:0000256" key="3">
    <source>
        <dbReference type="ARBA" id="ARBA00009762"/>
    </source>
</evidence>
<dbReference type="GO" id="GO:0006270">
    <property type="term" value="P:DNA replication initiation"/>
    <property type="evidence" value="ECO:0007669"/>
    <property type="project" value="UniProtKB-ARBA"/>
</dbReference>
<accession>A0A0N8CZE9</accession>
<keyword evidence="4 12" id="KW-0240">DNA-directed RNA polymerase</keyword>
<dbReference type="PANTHER" id="PTHR10536">
    <property type="entry name" value="DNA PRIMASE SMALL SUBUNIT"/>
    <property type="match status" value="1"/>
</dbReference>
<sequence>MSEQSEEAMLTYYKRLFPYGPYFRWLNYGNMKEHYFHNREFSFTLPDDIYIRYQSFKDEAELEEELKKMKPQKIDLGAVYNHRPKNHRSITNFVPMEKELVFDIDMTDYDDVRNCCQGADICDKCWKFMVVAVKVLDVALREDFGYQHLLWVFSGRRGVHCWVCDDAARALDQSARSAVAEYLQVIKGGEQQNKKVSFNHEHLHPAISRAAGIVGHHFESMMVEDQDILGNEEAVKKFLLMIPDEQLKSKLENAMLKYHNSVSRWRVFEELTANTGKTKRQILHLKEEIMLQLTYPRLDINVSKQLNHLLKSPFCVHPKTGKICVPIDPSNVEEFSPETVPTLSQLINELLELNSESLSKDGKSLKEYERTALNPSIQLFKKFLNNLESSWRHKRIIASDAKMEF</sequence>
<keyword evidence="5 12" id="KW-0639">Primosome</keyword>
<dbReference type="OrthoDB" id="19606at2759"/>
<keyword evidence="10" id="KW-0862">Zinc</keyword>
<keyword evidence="8 12" id="KW-0235">DNA replication</keyword>
<organism evidence="13 14">
    <name type="scientific">Daphnia magna</name>
    <dbReference type="NCBI Taxonomy" id="35525"/>
    <lineage>
        <taxon>Eukaryota</taxon>
        <taxon>Metazoa</taxon>
        <taxon>Ecdysozoa</taxon>
        <taxon>Arthropoda</taxon>
        <taxon>Crustacea</taxon>
        <taxon>Branchiopoda</taxon>
        <taxon>Diplostraca</taxon>
        <taxon>Cladocera</taxon>
        <taxon>Anomopoda</taxon>
        <taxon>Daphniidae</taxon>
        <taxon>Daphnia</taxon>
    </lineage>
</organism>
<dbReference type="Proteomes" id="UP000076858">
    <property type="component" value="Unassembled WGS sequence"/>
</dbReference>
<keyword evidence="6 12" id="KW-0808">Transferase</keyword>
<keyword evidence="11" id="KW-0804">Transcription</keyword>
<dbReference type="GO" id="GO:0003899">
    <property type="term" value="F:DNA-directed RNA polymerase activity"/>
    <property type="evidence" value="ECO:0007669"/>
    <property type="project" value="InterPro"/>
</dbReference>
<comment type="caution">
    <text evidence="13">The sequence shown here is derived from an EMBL/GenBank/DDBJ whole genome shotgun (WGS) entry which is preliminary data.</text>
</comment>
<gene>
    <name evidence="13" type="ORF">APZ42_018756</name>
</gene>
<dbReference type="CDD" id="cd04860">
    <property type="entry name" value="AE_Prim_S"/>
    <property type="match status" value="1"/>
</dbReference>
<evidence type="ECO:0000256" key="1">
    <source>
        <dbReference type="ARBA" id="ARBA00001936"/>
    </source>
</evidence>
<evidence type="ECO:0000256" key="8">
    <source>
        <dbReference type="ARBA" id="ARBA00022705"/>
    </source>
</evidence>
<evidence type="ECO:0000256" key="9">
    <source>
        <dbReference type="ARBA" id="ARBA00022723"/>
    </source>
</evidence>
<reference evidence="13 14" key="1">
    <citation type="submission" date="2016-03" db="EMBL/GenBank/DDBJ databases">
        <title>EvidentialGene: Evidence-directed Construction of Genes on Genomes.</title>
        <authorList>
            <person name="Gilbert D.G."/>
            <person name="Choi J.-H."/>
            <person name="Mockaitis K."/>
            <person name="Colbourne J."/>
            <person name="Pfrender M."/>
        </authorList>
    </citation>
    <scope>NUCLEOTIDE SEQUENCE [LARGE SCALE GENOMIC DNA]</scope>
    <source>
        <strain evidence="13 14">Xinb3</strain>
        <tissue evidence="13">Complete organism</tissue>
    </source>
</reference>
<evidence type="ECO:0000256" key="4">
    <source>
        <dbReference type="ARBA" id="ARBA00022478"/>
    </source>
</evidence>
<dbReference type="Gene3D" id="3.90.920.10">
    <property type="entry name" value="DNA primase, PRIM domain"/>
    <property type="match status" value="1"/>
</dbReference>